<feature type="transmembrane region" description="Helical" evidence="5">
    <location>
        <begin position="426"/>
        <end position="447"/>
    </location>
</feature>
<sequence>MSPTLDSQQRLVVWIAALASFVAFLDGTVVNVALPAISRELGGGLITQQWVVDAYLITLSALILLAGSVSDAFGRILVMRIGLIGFGIASIAIAVAPEPLFLIIARAVQGAAGAFLVPSSLALITSTIRGPLQGKAIGQWTALTTSAMIAGPLIGGLFVDFLSWRWVFLINVIPIGLTLWLLTRLQAHDVRKPDTHIDWLGGLMCTFGLGAAVFALIEQPRLGWTDPAIWIPLMIGILLFAGFLVRQRTTRDPILPLGLFKIRNFWTGNVATFFIYAALSLNGFVVAVYLQQGAGLPATLAGLASIPTTILMILLSSRMGALAGKWGPRLFMTVGPLVMGVGVLLLLSVQEDFDYWTQMLPGMIVFGLGLAATVSPLTTAILGAVDTSRSGIASAVNNAVSRVAGLLVIAMLATIVGGTLDLEGFYRAAIVAAAMLAFGGLVSFLGIRNSRPVDAATPAAG</sequence>
<name>A0ABN2G3N1_9MICO</name>
<dbReference type="PRINTS" id="PR01036">
    <property type="entry name" value="TCRTETB"/>
</dbReference>
<feature type="transmembrane region" description="Helical" evidence="5">
    <location>
        <begin position="77"/>
        <end position="97"/>
    </location>
</feature>
<dbReference type="CDD" id="cd17321">
    <property type="entry name" value="MFS_MMR_MDR_like"/>
    <property type="match status" value="1"/>
</dbReference>
<dbReference type="InterPro" id="IPR011701">
    <property type="entry name" value="MFS"/>
</dbReference>
<dbReference type="Pfam" id="PF07690">
    <property type="entry name" value="MFS_1"/>
    <property type="match status" value="1"/>
</dbReference>
<comment type="subcellular location">
    <subcellularLocation>
        <location evidence="1">Cell membrane</location>
        <topology evidence="1">Multi-pass membrane protein</topology>
    </subcellularLocation>
</comment>
<keyword evidence="3 5" id="KW-1133">Transmembrane helix</keyword>
<keyword evidence="8" id="KW-1185">Reference proteome</keyword>
<dbReference type="Gene3D" id="1.20.1250.20">
    <property type="entry name" value="MFS general substrate transporter like domains"/>
    <property type="match status" value="1"/>
</dbReference>
<feature type="domain" description="Major facilitator superfamily (MFS) profile" evidence="6">
    <location>
        <begin position="12"/>
        <end position="451"/>
    </location>
</feature>
<dbReference type="RefSeq" id="WP_344051424.1">
    <property type="nucleotide sequence ID" value="NZ_BAAAPK010000001.1"/>
</dbReference>
<feature type="transmembrane region" description="Helical" evidence="5">
    <location>
        <begin position="403"/>
        <end position="420"/>
    </location>
</feature>
<accession>A0ABN2G3N1</accession>
<dbReference type="SUPFAM" id="SSF103473">
    <property type="entry name" value="MFS general substrate transporter"/>
    <property type="match status" value="1"/>
</dbReference>
<feature type="transmembrane region" description="Helical" evidence="5">
    <location>
        <begin position="12"/>
        <end position="34"/>
    </location>
</feature>
<feature type="transmembrane region" description="Helical" evidence="5">
    <location>
        <begin position="136"/>
        <end position="158"/>
    </location>
</feature>
<evidence type="ECO:0000256" key="1">
    <source>
        <dbReference type="ARBA" id="ARBA00004651"/>
    </source>
</evidence>
<evidence type="ECO:0000256" key="4">
    <source>
        <dbReference type="ARBA" id="ARBA00023136"/>
    </source>
</evidence>
<feature type="transmembrane region" description="Helical" evidence="5">
    <location>
        <begin position="229"/>
        <end position="245"/>
    </location>
</feature>
<feature type="transmembrane region" description="Helical" evidence="5">
    <location>
        <begin position="266"/>
        <end position="290"/>
    </location>
</feature>
<feature type="transmembrane region" description="Helical" evidence="5">
    <location>
        <begin position="197"/>
        <end position="217"/>
    </location>
</feature>
<dbReference type="EMBL" id="BAAAPK010000001">
    <property type="protein sequence ID" value="GAA1664427.1"/>
    <property type="molecule type" value="Genomic_DNA"/>
</dbReference>
<dbReference type="PANTHER" id="PTHR42718">
    <property type="entry name" value="MAJOR FACILITATOR SUPERFAMILY MULTIDRUG TRANSPORTER MFSC"/>
    <property type="match status" value="1"/>
</dbReference>
<dbReference type="PANTHER" id="PTHR42718:SF42">
    <property type="entry name" value="EXPORT PROTEIN"/>
    <property type="match status" value="1"/>
</dbReference>
<feature type="transmembrane region" description="Helical" evidence="5">
    <location>
        <begin position="296"/>
        <end position="315"/>
    </location>
</feature>
<proteinExistence type="predicted"/>
<keyword evidence="2 5" id="KW-0812">Transmembrane</keyword>
<comment type="caution">
    <text evidence="7">The sequence shown here is derived from an EMBL/GenBank/DDBJ whole genome shotgun (WGS) entry which is preliminary data.</text>
</comment>
<evidence type="ECO:0000313" key="8">
    <source>
        <dbReference type="Proteomes" id="UP001500596"/>
    </source>
</evidence>
<evidence type="ECO:0000256" key="5">
    <source>
        <dbReference type="SAM" id="Phobius"/>
    </source>
</evidence>
<evidence type="ECO:0000256" key="2">
    <source>
        <dbReference type="ARBA" id="ARBA00022692"/>
    </source>
</evidence>
<protein>
    <submittedName>
        <fullName evidence="7">MFS transporter</fullName>
    </submittedName>
</protein>
<reference evidence="7 8" key="1">
    <citation type="journal article" date="2019" name="Int. J. Syst. Evol. Microbiol.">
        <title>The Global Catalogue of Microorganisms (GCM) 10K type strain sequencing project: providing services to taxonomists for standard genome sequencing and annotation.</title>
        <authorList>
            <consortium name="The Broad Institute Genomics Platform"/>
            <consortium name="The Broad Institute Genome Sequencing Center for Infectious Disease"/>
            <person name="Wu L."/>
            <person name="Ma J."/>
        </authorList>
    </citation>
    <scope>NUCLEOTIDE SEQUENCE [LARGE SCALE GENOMIC DNA]</scope>
    <source>
        <strain evidence="7 8">JCM 15575</strain>
    </source>
</reference>
<dbReference type="Gene3D" id="1.20.1720.10">
    <property type="entry name" value="Multidrug resistance protein D"/>
    <property type="match status" value="1"/>
</dbReference>
<evidence type="ECO:0000313" key="7">
    <source>
        <dbReference type="EMBL" id="GAA1664427.1"/>
    </source>
</evidence>
<evidence type="ECO:0000259" key="6">
    <source>
        <dbReference type="PROSITE" id="PS50850"/>
    </source>
</evidence>
<dbReference type="InterPro" id="IPR020846">
    <property type="entry name" value="MFS_dom"/>
</dbReference>
<feature type="transmembrane region" description="Helical" evidence="5">
    <location>
        <begin position="359"/>
        <end position="382"/>
    </location>
</feature>
<organism evidence="7 8">
    <name type="scientific">Microbacterium lacus</name>
    <dbReference type="NCBI Taxonomy" id="415217"/>
    <lineage>
        <taxon>Bacteria</taxon>
        <taxon>Bacillati</taxon>
        <taxon>Actinomycetota</taxon>
        <taxon>Actinomycetes</taxon>
        <taxon>Micrococcales</taxon>
        <taxon>Microbacteriaceae</taxon>
        <taxon>Microbacterium</taxon>
    </lineage>
</organism>
<feature type="transmembrane region" description="Helical" evidence="5">
    <location>
        <begin position="46"/>
        <end position="65"/>
    </location>
</feature>
<evidence type="ECO:0000256" key="3">
    <source>
        <dbReference type="ARBA" id="ARBA00022989"/>
    </source>
</evidence>
<dbReference type="InterPro" id="IPR036259">
    <property type="entry name" value="MFS_trans_sf"/>
</dbReference>
<feature type="transmembrane region" description="Helical" evidence="5">
    <location>
        <begin position="327"/>
        <end position="347"/>
    </location>
</feature>
<feature type="transmembrane region" description="Helical" evidence="5">
    <location>
        <begin position="164"/>
        <end position="185"/>
    </location>
</feature>
<dbReference type="PROSITE" id="PS50850">
    <property type="entry name" value="MFS"/>
    <property type="match status" value="1"/>
</dbReference>
<keyword evidence="4 5" id="KW-0472">Membrane</keyword>
<dbReference type="Proteomes" id="UP001500596">
    <property type="component" value="Unassembled WGS sequence"/>
</dbReference>
<feature type="transmembrane region" description="Helical" evidence="5">
    <location>
        <begin position="103"/>
        <end position="124"/>
    </location>
</feature>
<gene>
    <name evidence="7" type="ORF">GCM10009807_05800</name>
</gene>